<dbReference type="NCBIfam" id="TIGR01963">
    <property type="entry name" value="PHB_DH"/>
    <property type="match status" value="1"/>
</dbReference>
<dbReference type="Gene3D" id="3.40.50.720">
    <property type="entry name" value="NAD(P)-binding Rossmann-like Domain"/>
    <property type="match status" value="1"/>
</dbReference>
<dbReference type="EMBL" id="BAAAQK010000001">
    <property type="protein sequence ID" value="GAA1826755.1"/>
    <property type="molecule type" value="Genomic_DNA"/>
</dbReference>
<comment type="caution">
    <text evidence="2">The sequence shown here is derived from an EMBL/GenBank/DDBJ whole genome shotgun (WGS) entry which is preliminary data.</text>
</comment>
<dbReference type="PANTHER" id="PTHR42879">
    <property type="entry name" value="3-OXOACYL-(ACYL-CARRIER-PROTEIN) REDUCTASE"/>
    <property type="match status" value="1"/>
</dbReference>
<organism evidence="2 3">
    <name type="scientific">Pseudonocardia ailaonensis</name>
    <dbReference type="NCBI Taxonomy" id="367279"/>
    <lineage>
        <taxon>Bacteria</taxon>
        <taxon>Bacillati</taxon>
        <taxon>Actinomycetota</taxon>
        <taxon>Actinomycetes</taxon>
        <taxon>Pseudonocardiales</taxon>
        <taxon>Pseudonocardiaceae</taxon>
        <taxon>Pseudonocardia</taxon>
    </lineage>
</organism>
<evidence type="ECO:0000256" key="1">
    <source>
        <dbReference type="ARBA" id="ARBA00006484"/>
    </source>
</evidence>
<evidence type="ECO:0000313" key="3">
    <source>
        <dbReference type="Proteomes" id="UP001500449"/>
    </source>
</evidence>
<proteinExistence type="inferred from homology"/>
<dbReference type="InterPro" id="IPR020904">
    <property type="entry name" value="Sc_DH/Rdtase_CS"/>
</dbReference>
<dbReference type="InterPro" id="IPR036291">
    <property type="entry name" value="NAD(P)-bd_dom_sf"/>
</dbReference>
<dbReference type="PRINTS" id="PR00081">
    <property type="entry name" value="GDHRDH"/>
</dbReference>
<evidence type="ECO:0000313" key="2">
    <source>
        <dbReference type="EMBL" id="GAA1826755.1"/>
    </source>
</evidence>
<name>A0ABN2MIG0_9PSEU</name>
<sequence length="249" mass="25984">MSGGLTGRRAVVTGAASGIGAAAATRLAELGASVVVVDVDADGAAQVAERIGGEALVLDLSRTDELADLRLEADILVNNAGIQHVAPVEDFDPTRFAFMLRLMLEAPFLLARAALPHMYAQGWGRIVNISSVHGLRASAYKSAYVSAKHGLEGLSKVLALEGAEHGVTSNCVCPGYVRTPLVEKQLADQARVHGLDEEEVVSTVLLQRSAVKRLIEPAEVAAAVAYLCSPEAASVTGSRFVLDGGWTAS</sequence>
<dbReference type="Pfam" id="PF13561">
    <property type="entry name" value="adh_short_C2"/>
    <property type="match status" value="1"/>
</dbReference>
<dbReference type="NCBIfam" id="NF009093">
    <property type="entry name" value="PRK12429.1"/>
    <property type="match status" value="1"/>
</dbReference>
<comment type="similarity">
    <text evidence="1">Belongs to the short-chain dehydrogenases/reductases (SDR) family.</text>
</comment>
<dbReference type="PANTHER" id="PTHR42879:SF2">
    <property type="entry name" value="3-OXOACYL-[ACYL-CARRIER-PROTEIN] REDUCTASE FABG"/>
    <property type="match status" value="1"/>
</dbReference>
<dbReference type="SUPFAM" id="SSF51735">
    <property type="entry name" value="NAD(P)-binding Rossmann-fold domains"/>
    <property type="match status" value="1"/>
</dbReference>
<dbReference type="InterPro" id="IPR011294">
    <property type="entry name" value="3-OHbutyrate_DH"/>
</dbReference>
<dbReference type="PROSITE" id="PS00061">
    <property type="entry name" value="ADH_SHORT"/>
    <property type="match status" value="1"/>
</dbReference>
<dbReference type="InterPro" id="IPR002347">
    <property type="entry name" value="SDR_fam"/>
</dbReference>
<accession>A0ABN2MIG0</accession>
<dbReference type="InterPro" id="IPR050259">
    <property type="entry name" value="SDR"/>
</dbReference>
<dbReference type="RefSeq" id="WP_344411423.1">
    <property type="nucleotide sequence ID" value="NZ_BAAAQK010000001.1"/>
</dbReference>
<protein>
    <submittedName>
        <fullName evidence="2">3-hydroxybutyrate dehydrogenase</fullName>
    </submittedName>
</protein>
<reference evidence="2 3" key="1">
    <citation type="journal article" date="2019" name="Int. J. Syst. Evol. Microbiol.">
        <title>The Global Catalogue of Microorganisms (GCM) 10K type strain sequencing project: providing services to taxonomists for standard genome sequencing and annotation.</title>
        <authorList>
            <consortium name="The Broad Institute Genomics Platform"/>
            <consortium name="The Broad Institute Genome Sequencing Center for Infectious Disease"/>
            <person name="Wu L."/>
            <person name="Ma J."/>
        </authorList>
    </citation>
    <scope>NUCLEOTIDE SEQUENCE [LARGE SCALE GENOMIC DNA]</scope>
    <source>
        <strain evidence="2 3">JCM 16009</strain>
    </source>
</reference>
<gene>
    <name evidence="2" type="ORF">GCM10009836_00420</name>
</gene>
<dbReference type="PRINTS" id="PR00080">
    <property type="entry name" value="SDRFAMILY"/>
</dbReference>
<keyword evidence="3" id="KW-1185">Reference proteome</keyword>
<dbReference type="Proteomes" id="UP001500449">
    <property type="component" value="Unassembled WGS sequence"/>
</dbReference>